<dbReference type="AlphaFoldDB" id="A0A8H4QKK6"/>
<dbReference type="GO" id="GO:0016020">
    <property type="term" value="C:membrane"/>
    <property type="evidence" value="ECO:0007669"/>
    <property type="project" value="TreeGrafter"/>
</dbReference>
<dbReference type="PANTHER" id="PTHR24185">
    <property type="entry name" value="CALCIUM-INDEPENDENT PHOSPHOLIPASE A2-GAMMA"/>
    <property type="match status" value="1"/>
</dbReference>
<gene>
    <name evidence="7" type="ORF">G7Y89_g15543</name>
</gene>
<dbReference type="PANTHER" id="PTHR24185:SF1">
    <property type="entry name" value="CALCIUM-INDEPENDENT PHOSPHOLIPASE A2-GAMMA"/>
    <property type="match status" value="1"/>
</dbReference>
<protein>
    <recommendedName>
        <fullName evidence="6">PNPLA domain-containing protein</fullName>
    </recommendedName>
</protein>
<dbReference type="EMBL" id="JAAMPI010002479">
    <property type="protein sequence ID" value="KAF4612830.1"/>
    <property type="molecule type" value="Genomic_DNA"/>
</dbReference>
<feature type="active site" description="Nucleophile" evidence="4">
    <location>
        <position position="356"/>
    </location>
</feature>
<evidence type="ECO:0000256" key="2">
    <source>
        <dbReference type="ARBA" id="ARBA00022963"/>
    </source>
</evidence>
<name>A0A8H4QKK6_9HELO</name>
<evidence type="ECO:0000256" key="4">
    <source>
        <dbReference type="PROSITE-ProRule" id="PRU01161"/>
    </source>
</evidence>
<feature type="short sequence motif" description="GXSXG" evidence="4">
    <location>
        <begin position="354"/>
        <end position="358"/>
    </location>
</feature>
<keyword evidence="1 4" id="KW-0378">Hydrolase</keyword>
<keyword evidence="8" id="KW-1185">Reference proteome</keyword>
<dbReference type="InterPro" id="IPR002641">
    <property type="entry name" value="PNPLA_dom"/>
</dbReference>
<feature type="domain" description="PNPLA" evidence="6">
    <location>
        <begin position="309"/>
        <end position="526"/>
    </location>
</feature>
<feature type="short sequence motif" description="DGA/G" evidence="4">
    <location>
        <begin position="513"/>
        <end position="515"/>
    </location>
</feature>
<dbReference type="GO" id="GO:0046486">
    <property type="term" value="P:glycerolipid metabolic process"/>
    <property type="evidence" value="ECO:0007669"/>
    <property type="project" value="UniProtKB-ARBA"/>
</dbReference>
<evidence type="ECO:0000313" key="8">
    <source>
        <dbReference type="Proteomes" id="UP000566819"/>
    </source>
</evidence>
<dbReference type="Gene3D" id="3.40.1090.10">
    <property type="entry name" value="Cytosolic phospholipase A2 catalytic domain"/>
    <property type="match status" value="1"/>
</dbReference>
<evidence type="ECO:0000256" key="1">
    <source>
        <dbReference type="ARBA" id="ARBA00022801"/>
    </source>
</evidence>
<dbReference type="InterPro" id="IPR016035">
    <property type="entry name" value="Acyl_Trfase/lysoPLipase"/>
</dbReference>
<dbReference type="Proteomes" id="UP000566819">
    <property type="component" value="Unassembled WGS sequence"/>
</dbReference>
<evidence type="ECO:0000313" key="7">
    <source>
        <dbReference type="EMBL" id="KAF4612830.1"/>
    </source>
</evidence>
<dbReference type="OrthoDB" id="1658288at2759"/>
<dbReference type="GO" id="GO:0019369">
    <property type="term" value="P:arachidonate metabolic process"/>
    <property type="evidence" value="ECO:0007669"/>
    <property type="project" value="TreeGrafter"/>
</dbReference>
<accession>A0A8H4QKK6</accession>
<reference evidence="7 8" key="1">
    <citation type="submission" date="2020-03" db="EMBL/GenBank/DDBJ databases">
        <title>Draft Genome Sequence of Cudoniella acicularis.</title>
        <authorList>
            <person name="Buettner E."/>
            <person name="Kellner H."/>
        </authorList>
    </citation>
    <scope>NUCLEOTIDE SEQUENCE [LARGE SCALE GENOMIC DNA]</scope>
    <source>
        <strain evidence="7 8">DSM 108380</strain>
    </source>
</reference>
<proteinExistence type="predicted"/>
<keyword evidence="2 4" id="KW-0442">Lipid degradation</keyword>
<dbReference type="GO" id="GO:0016042">
    <property type="term" value="P:lipid catabolic process"/>
    <property type="evidence" value="ECO:0007669"/>
    <property type="project" value="UniProtKB-UniRule"/>
</dbReference>
<dbReference type="SUPFAM" id="SSF52151">
    <property type="entry name" value="FabD/lysophospholipase-like"/>
    <property type="match status" value="1"/>
</dbReference>
<dbReference type="GO" id="GO:0047499">
    <property type="term" value="F:calcium-independent phospholipase A2 activity"/>
    <property type="evidence" value="ECO:0007669"/>
    <property type="project" value="TreeGrafter"/>
</dbReference>
<feature type="active site" description="Proton acceptor" evidence="4">
    <location>
        <position position="513"/>
    </location>
</feature>
<sequence>MQGVLVLIDEYYDMSSSSRIPSSTGRVHVLAEPSSTSDTSFDIIAIHGLMGHWDKSWRDGTTNFFWLKEVLPETLPSCRIISYECVDLSRDLADRDVDSIWQDLMNNRRNNDRSHIPIIFLCAQFGGSAIKELFVSTSPQRTQRAEVREFHSCIRGLALFSTAQGDQVIPDSIKSLPFILKVYTLGLSSRVKSLEKILKQVLSINYDFRSLWGEQVQSVYFHDTAKPKGFKTPIAGLPIATMSSSSSKKVPLHLEMSRMTKFESRDDSNLLTVLNYLQILLQRAQQPTTLPSQLIEAERTQSHSGLRILSLDGGGVRGLFSIMVLEKVLEEVHQLEGGIGSTPKPCEVFNLIGGTSTGGLLAIMLGRLQMDLVSCKKAYREMSQDIFRRGGLRFPGKQWIDALRGVPWFSGDALEAAIRGVVRERISSAERTHLRETGREPTEAPLLSQDESAPKCFVCAIVNATHECVRLRTYNSTSGAEELLYTIWEAGRATSAAPLYFPPTEIQGHRYYDGGMQSNNPVLETIEEAYLLYGVDASVHVIVSIGTGKSESHEPTGNLISVLKSLSARATNTEAKHDEFRRRYENLDDSYF</sequence>
<keyword evidence="5" id="KW-0175">Coiled coil</keyword>
<evidence type="ECO:0000256" key="5">
    <source>
        <dbReference type="SAM" id="Coils"/>
    </source>
</evidence>
<dbReference type="PROSITE" id="PS51635">
    <property type="entry name" value="PNPLA"/>
    <property type="match status" value="1"/>
</dbReference>
<dbReference type="Pfam" id="PF01734">
    <property type="entry name" value="Patatin"/>
    <property type="match status" value="1"/>
</dbReference>
<comment type="caution">
    <text evidence="7">The sequence shown here is derived from an EMBL/GenBank/DDBJ whole genome shotgun (WGS) entry which is preliminary data.</text>
</comment>
<keyword evidence="3 4" id="KW-0443">Lipid metabolism</keyword>
<organism evidence="7 8">
    <name type="scientific">Cudoniella acicularis</name>
    <dbReference type="NCBI Taxonomy" id="354080"/>
    <lineage>
        <taxon>Eukaryota</taxon>
        <taxon>Fungi</taxon>
        <taxon>Dikarya</taxon>
        <taxon>Ascomycota</taxon>
        <taxon>Pezizomycotina</taxon>
        <taxon>Leotiomycetes</taxon>
        <taxon>Helotiales</taxon>
        <taxon>Tricladiaceae</taxon>
        <taxon>Cudoniella</taxon>
    </lineage>
</organism>
<feature type="coiled-coil region" evidence="5">
    <location>
        <begin position="563"/>
        <end position="590"/>
    </location>
</feature>
<feature type="short sequence motif" description="GXGXXG" evidence="4">
    <location>
        <begin position="313"/>
        <end position="318"/>
    </location>
</feature>
<evidence type="ECO:0000256" key="3">
    <source>
        <dbReference type="ARBA" id="ARBA00023098"/>
    </source>
</evidence>
<evidence type="ECO:0000259" key="6">
    <source>
        <dbReference type="PROSITE" id="PS51635"/>
    </source>
</evidence>